<feature type="binding site" evidence="7">
    <location>
        <position position="263"/>
    </location>
    <ligand>
        <name>ATP</name>
        <dbReference type="ChEBI" id="CHEBI:30616"/>
    </ligand>
</feature>
<feature type="compositionally biased region" description="Polar residues" evidence="8">
    <location>
        <begin position="15"/>
        <end position="24"/>
    </location>
</feature>
<dbReference type="InterPro" id="IPR000719">
    <property type="entry name" value="Prot_kinase_dom"/>
</dbReference>
<keyword evidence="4 7" id="KW-0547">Nucleotide-binding</keyword>
<dbReference type="SMART" id="SM00133">
    <property type="entry name" value="S_TK_X"/>
    <property type="match status" value="1"/>
</dbReference>
<dbReference type="InterPro" id="IPR045270">
    <property type="entry name" value="STKc_AGC"/>
</dbReference>
<dbReference type="Pfam" id="PF00433">
    <property type="entry name" value="Pkinase_C"/>
    <property type="match status" value="1"/>
</dbReference>
<keyword evidence="6 7" id="KW-0067">ATP-binding</keyword>
<keyword evidence="12" id="KW-1185">Reference proteome</keyword>
<keyword evidence="1" id="KW-0723">Serine/threonine-protein kinase</keyword>
<evidence type="ECO:0000256" key="4">
    <source>
        <dbReference type="ARBA" id="ARBA00022741"/>
    </source>
</evidence>
<accession>A0AAN7DK45</accession>
<feature type="domain" description="Protein kinase" evidence="9">
    <location>
        <begin position="225"/>
        <end position="489"/>
    </location>
</feature>
<dbReference type="InterPro" id="IPR017892">
    <property type="entry name" value="Pkinase_C"/>
</dbReference>
<dbReference type="EMBL" id="JASEJX010000012">
    <property type="protein sequence ID" value="KAK4518442.1"/>
    <property type="molecule type" value="Genomic_DNA"/>
</dbReference>
<dbReference type="SMART" id="SM00220">
    <property type="entry name" value="S_TKc"/>
    <property type="match status" value="1"/>
</dbReference>
<dbReference type="GO" id="GO:0005524">
    <property type="term" value="F:ATP binding"/>
    <property type="evidence" value="ECO:0007669"/>
    <property type="project" value="UniProtKB-UniRule"/>
</dbReference>
<dbReference type="PROSITE" id="PS00107">
    <property type="entry name" value="PROTEIN_KINASE_ATP"/>
    <property type="match status" value="1"/>
</dbReference>
<dbReference type="Proteomes" id="UP001304243">
    <property type="component" value="Unassembled WGS sequence"/>
</dbReference>
<dbReference type="InterPro" id="IPR000961">
    <property type="entry name" value="AGC-kinase_C"/>
</dbReference>
<evidence type="ECO:0000256" key="2">
    <source>
        <dbReference type="ARBA" id="ARBA00022553"/>
    </source>
</evidence>
<feature type="compositionally biased region" description="Polar residues" evidence="8">
    <location>
        <begin position="699"/>
        <end position="708"/>
    </location>
</feature>
<gene>
    <name evidence="11" type="primary">PRD1</name>
    <name evidence="11" type="ORF">ATC70_008660</name>
</gene>
<protein>
    <submittedName>
        <fullName evidence="11">Metalloendopeptidase</fullName>
        <ecNumber evidence="11">3.4.24.37</ecNumber>
    </submittedName>
</protein>
<dbReference type="Gene3D" id="1.10.510.10">
    <property type="entry name" value="Transferase(Phosphotransferase) domain 1"/>
    <property type="match status" value="1"/>
</dbReference>
<feature type="domain" description="AGC-kinase C-terminal" evidence="10">
    <location>
        <begin position="491"/>
        <end position="564"/>
    </location>
</feature>
<dbReference type="InterPro" id="IPR008271">
    <property type="entry name" value="Ser/Thr_kinase_AS"/>
</dbReference>
<dbReference type="Gene3D" id="3.30.200.20">
    <property type="entry name" value="Phosphorylase Kinase, domain 1"/>
    <property type="match status" value="1"/>
</dbReference>
<dbReference type="AlphaFoldDB" id="A0AAN7DK45"/>
<evidence type="ECO:0000259" key="10">
    <source>
        <dbReference type="PROSITE" id="PS51285"/>
    </source>
</evidence>
<evidence type="ECO:0000313" key="11">
    <source>
        <dbReference type="EMBL" id="KAK4518442.1"/>
    </source>
</evidence>
<dbReference type="InterPro" id="IPR011009">
    <property type="entry name" value="Kinase-like_dom_sf"/>
</dbReference>
<evidence type="ECO:0000256" key="3">
    <source>
        <dbReference type="ARBA" id="ARBA00022679"/>
    </source>
</evidence>
<dbReference type="RefSeq" id="XP_064685108.1">
    <property type="nucleotide sequence ID" value="XM_064827906.1"/>
</dbReference>
<dbReference type="FunFam" id="1.10.510.10:FF:000008">
    <property type="entry name" value="Non-specific serine/threonine protein kinase"/>
    <property type="match status" value="1"/>
</dbReference>
<dbReference type="GeneID" id="89952346"/>
<evidence type="ECO:0000256" key="8">
    <source>
        <dbReference type="SAM" id="MobiDB-lite"/>
    </source>
</evidence>
<dbReference type="PROSITE" id="PS00108">
    <property type="entry name" value="PROTEIN_KINASE_ST"/>
    <property type="match status" value="1"/>
</dbReference>
<dbReference type="CDD" id="cd05123">
    <property type="entry name" value="STKc_AGC"/>
    <property type="match status" value="1"/>
</dbReference>
<evidence type="ECO:0000313" key="12">
    <source>
        <dbReference type="Proteomes" id="UP001304243"/>
    </source>
</evidence>
<evidence type="ECO:0000256" key="1">
    <source>
        <dbReference type="ARBA" id="ARBA00022527"/>
    </source>
</evidence>
<organism evidence="11 12">
    <name type="scientific">Mucor velutinosus</name>
    <dbReference type="NCBI Taxonomy" id="708070"/>
    <lineage>
        <taxon>Eukaryota</taxon>
        <taxon>Fungi</taxon>
        <taxon>Fungi incertae sedis</taxon>
        <taxon>Mucoromycota</taxon>
        <taxon>Mucoromycotina</taxon>
        <taxon>Mucoromycetes</taxon>
        <taxon>Mucorales</taxon>
        <taxon>Mucorineae</taxon>
        <taxon>Mucoraceae</taxon>
        <taxon>Mucor</taxon>
    </lineage>
</organism>
<evidence type="ECO:0000259" key="9">
    <source>
        <dbReference type="PROSITE" id="PS50011"/>
    </source>
</evidence>
<feature type="region of interest" description="Disordered" evidence="8">
    <location>
        <begin position="697"/>
        <end position="721"/>
    </location>
</feature>
<evidence type="ECO:0000256" key="6">
    <source>
        <dbReference type="ARBA" id="ARBA00022840"/>
    </source>
</evidence>
<dbReference type="InterPro" id="IPR017441">
    <property type="entry name" value="Protein_kinase_ATP_BS"/>
</dbReference>
<dbReference type="PROSITE" id="PS50011">
    <property type="entry name" value="PROTEIN_KINASE_DOM"/>
    <property type="match status" value="1"/>
</dbReference>
<dbReference type="PROSITE" id="PS51285">
    <property type="entry name" value="AGC_KINASE_CTER"/>
    <property type="match status" value="1"/>
</dbReference>
<name>A0AAN7DK45_9FUNG</name>
<dbReference type="SUPFAM" id="SSF56112">
    <property type="entry name" value="Protein kinase-like (PK-like)"/>
    <property type="match status" value="1"/>
</dbReference>
<dbReference type="EC" id="3.4.24.37" evidence="11"/>
<dbReference type="GO" id="GO:0004674">
    <property type="term" value="F:protein serine/threonine kinase activity"/>
    <property type="evidence" value="ECO:0007669"/>
    <property type="project" value="UniProtKB-KW"/>
</dbReference>
<keyword evidence="2" id="KW-0597">Phosphoprotein</keyword>
<feature type="region of interest" description="Disordered" evidence="8">
    <location>
        <begin position="9"/>
        <end position="50"/>
    </location>
</feature>
<dbReference type="PANTHER" id="PTHR24351">
    <property type="entry name" value="RIBOSOMAL PROTEIN S6 KINASE"/>
    <property type="match status" value="1"/>
</dbReference>
<feature type="region of interest" description="Disordered" evidence="8">
    <location>
        <begin position="140"/>
        <end position="163"/>
    </location>
</feature>
<keyword evidence="11" id="KW-0378">Hydrolase</keyword>
<comment type="caution">
    <text evidence="11">The sequence shown here is derived from an EMBL/GenBank/DDBJ whole genome shotgun (WGS) entry which is preliminary data.</text>
</comment>
<feature type="compositionally biased region" description="Low complexity" evidence="8">
    <location>
        <begin position="154"/>
        <end position="163"/>
    </location>
</feature>
<keyword evidence="5" id="KW-0418">Kinase</keyword>
<evidence type="ECO:0000256" key="5">
    <source>
        <dbReference type="ARBA" id="ARBA00022777"/>
    </source>
</evidence>
<evidence type="ECO:0000256" key="7">
    <source>
        <dbReference type="PROSITE-ProRule" id="PRU10141"/>
    </source>
</evidence>
<reference evidence="11 12" key="1">
    <citation type="submission" date="2022-11" db="EMBL/GenBank/DDBJ databases">
        <title>Mucor velutinosus strain NIH1002 WGS.</title>
        <authorList>
            <person name="Subramanian P."/>
            <person name="Mullikin J.C."/>
            <person name="Segre J.A."/>
            <person name="Zelazny A.M."/>
        </authorList>
    </citation>
    <scope>NUCLEOTIDE SEQUENCE [LARGE SCALE GENOMIC DNA]</scope>
    <source>
        <strain evidence="11 12">NIH1002</strain>
    </source>
</reference>
<dbReference type="FunFam" id="3.30.200.20:FF:000103">
    <property type="entry name" value="Protein kinase C"/>
    <property type="match status" value="1"/>
</dbReference>
<feature type="compositionally biased region" description="Basic residues" evidence="8">
    <location>
        <begin position="25"/>
        <end position="36"/>
    </location>
</feature>
<dbReference type="GO" id="GO:0004222">
    <property type="term" value="F:metalloendopeptidase activity"/>
    <property type="evidence" value="ECO:0007669"/>
    <property type="project" value="UniProtKB-EC"/>
</dbReference>
<keyword evidence="3" id="KW-0808">Transferase</keyword>
<dbReference type="Pfam" id="PF00069">
    <property type="entry name" value="Pkinase"/>
    <property type="match status" value="1"/>
</dbReference>
<sequence>MHDQIRFHYPRSKISFPSLNNPPRKSQHHHQLHQQKQHQQQEKDQHTLRNSKRRSFLDLLLFSHKKSNASKVERYLERCFQHPIIGISSILRDFTSVQRDEDASLTSQHTSTTLTPTFEIKSSADNTKYTGPLPPLPSLSPAVCYPLPPPPPSSQQQQQQRQQQIHLPLLQINAVNKPLPKIISPTTPLPSLALLTPTSAPPSCIIPATTDAQEQLSSEISLVDFDLLKVLGKGCMGKVLLVRSKRNERMYALKSIKKKWVIKQKELIHTRAERDILVRLRHQPFLAQVHHVFQTPCELFLVLEYYAGGDIATQLSNMTCFDEERTKFYAAEIVYGLGILHEHGIVYRDLKPENVLIGRDGHIILTDFGLSKIFTEQDVDEYNVSSTQTFCGTAEYLAPEILLGEPYTFVVDFWSLGTLLYEMLAGTTPYWAETHMEMYKRVLEDSLEFPSDFDPATCSFLTGLLEKEACERLGWGEDGIEEIKAHPYFGFIKDWEHVGQLKLRPPYIPFIRNEQDISNFDGMFTSLPVKISQSSLIDVDEQEQLQDPFEGFSFNNVVQQHTLSHHNSTNAIAKPPFIDTSNSTSTVRIRKRHSAALLSFTSSPSSNSNNHQLFEDNRVIKKRQTNINNASFATRNQTEEEYEEDQSSVYSRSSLSFSFAAQEATTATRAGSEFSIEPIQTSHCTIAAAYERPQCPLPGQQQSRTVFTSEPRGASRSSLSLRSNASTLNNSVCSYLTLENNANSVAHLQQQPQFFLLE</sequence>
<proteinExistence type="predicted"/>